<keyword evidence="3" id="KW-1185">Reference proteome</keyword>
<proteinExistence type="predicted"/>
<feature type="compositionally biased region" description="Basic and acidic residues" evidence="1">
    <location>
        <begin position="319"/>
        <end position="328"/>
    </location>
</feature>
<feature type="region of interest" description="Disordered" evidence="1">
    <location>
        <begin position="289"/>
        <end position="328"/>
    </location>
</feature>
<dbReference type="InParanoid" id="D2UZ84"/>
<dbReference type="GeneID" id="8863239"/>
<dbReference type="RefSeq" id="XP_002682644.1">
    <property type="nucleotide sequence ID" value="XM_002682598.1"/>
</dbReference>
<protein>
    <submittedName>
        <fullName evidence="2">Predicted protein</fullName>
    </submittedName>
</protein>
<dbReference type="VEuPathDB" id="AmoebaDB:NAEGRDRAFT_45416"/>
<reference evidence="2 3" key="1">
    <citation type="journal article" date="2010" name="Cell">
        <title>The genome of Naegleria gruberi illuminates early eukaryotic versatility.</title>
        <authorList>
            <person name="Fritz-Laylin L.K."/>
            <person name="Prochnik S.E."/>
            <person name="Ginger M.L."/>
            <person name="Dacks J.B."/>
            <person name="Carpenter M.L."/>
            <person name="Field M.C."/>
            <person name="Kuo A."/>
            <person name="Paredez A."/>
            <person name="Chapman J."/>
            <person name="Pham J."/>
            <person name="Shu S."/>
            <person name="Neupane R."/>
            <person name="Cipriano M."/>
            <person name="Mancuso J."/>
            <person name="Tu H."/>
            <person name="Salamov A."/>
            <person name="Lindquist E."/>
            <person name="Shapiro H."/>
            <person name="Lucas S."/>
            <person name="Grigoriev I.V."/>
            <person name="Cande W.Z."/>
            <person name="Fulton C."/>
            <person name="Rokhsar D.S."/>
            <person name="Dawson S.C."/>
        </authorList>
    </citation>
    <scope>NUCLEOTIDE SEQUENCE [LARGE SCALE GENOMIC DNA]</scope>
    <source>
        <strain evidence="2 3">NEG-M</strain>
    </source>
</reference>
<evidence type="ECO:0000313" key="2">
    <source>
        <dbReference type="EMBL" id="EFC49900.1"/>
    </source>
</evidence>
<organism evidence="3">
    <name type="scientific">Naegleria gruberi</name>
    <name type="common">Amoeba</name>
    <dbReference type="NCBI Taxonomy" id="5762"/>
    <lineage>
        <taxon>Eukaryota</taxon>
        <taxon>Discoba</taxon>
        <taxon>Heterolobosea</taxon>
        <taxon>Tetramitia</taxon>
        <taxon>Eutetramitia</taxon>
        <taxon>Vahlkampfiidae</taxon>
        <taxon>Naegleria</taxon>
    </lineage>
</organism>
<dbReference type="EMBL" id="GG738846">
    <property type="protein sequence ID" value="EFC49900.1"/>
    <property type="molecule type" value="Genomic_DNA"/>
</dbReference>
<sequence>MVMWQPKKGDCVVGFLENDELTSPLQLSNIPLFNPNSIKKKKDIVEFERNDNSNLLLRIRNLFLEESTERVNNLYEKKSKKLTNESVKRKKYSNSSDLDLEKDFEIIDKFESLFKSPINFEEWKEKNVIENFYPSSLQEEKQVDNLARNNKYIDSLPTNNHCNLFYPTTTTAKQEKFQLVAEYFEKEYGLKVLSDFPKSFSCIYGFLYIFRKDNDDGNNFVIQSDERIIERSPFVIRLDQETLESFFPNLPTENANIPLTHLKMNSRLFNTLAVQIKLSNSIFRDSFKITLDDDDGDDDEDDGEDDEEDENDDGEDEERGTSKKTKFD</sequence>
<feature type="compositionally biased region" description="Acidic residues" evidence="1">
    <location>
        <begin position="292"/>
        <end position="318"/>
    </location>
</feature>
<evidence type="ECO:0000313" key="3">
    <source>
        <dbReference type="Proteomes" id="UP000006671"/>
    </source>
</evidence>
<dbReference type="AlphaFoldDB" id="D2UZ84"/>
<name>D2UZ84_NAEGR</name>
<dbReference type="Proteomes" id="UP000006671">
    <property type="component" value="Unassembled WGS sequence"/>
</dbReference>
<accession>D2UZ84</accession>
<evidence type="ECO:0000256" key="1">
    <source>
        <dbReference type="SAM" id="MobiDB-lite"/>
    </source>
</evidence>
<gene>
    <name evidence="2" type="ORF">NAEGRDRAFT_45416</name>
</gene>
<dbReference type="KEGG" id="ngr:NAEGRDRAFT_45416"/>